<evidence type="ECO:0000256" key="11">
    <source>
        <dbReference type="ARBA" id="ARBA00048160"/>
    </source>
</evidence>
<dbReference type="Proteomes" id="UP000799429">
    <property type="component" value="Unassembled WGS sequence"/>
</dbReference>
<dbReference type="GO" id="GO:0001678">
    <property type="term" value="P:intracellular glucose homeostasis"/>
    <property type="evidence" value="ECO:0007669"/>
    <property type="project" value="InterPro"/>
</dbReference>
<dbReference type="PANTHER" id="PTHR19443">
    <property type="entry name" value="HEXOKINASE"/>
    <property type="match status" value="1"/>
</dbReference>
<proteinExistence type="inferred from homology"/>
<dbReference type="Pfam" id="PF03727">
    <property type="entry name" value="Hexokinase_2"/>
    <property type="match status" value="1"/>
</dbReference>
<dbReference type="AlphaFoldDB" id="A0A9P4VPT0"/>
<dbReference type="GO" id="GO:0005536">
    <property type="term" value="F:D-glucose binding"/>
    <property type="evidence" value="ECO:0007669"/>
    <property type="project" value="InterPro"/>
</dbReference>
<evidence type="ECO:0000256" key="8">
    <source>
        <dbReference type="ARBA" id="ARBA00023152"/>
    </source>
</evidence>
<dbReference type="GO" id="GO:0004340">
    <property type="term" value="F:glucokinase activity"/>
    <property type="evidence" value="ECO:0007669"/>
    <property type="project" value="TreeGrafter"/>
</dbReference>
<keyword evidence="5 12" id="KW-0547">Nucleotide-binding</keyword>
<reference evidence="15" key="1">
    <citation type="journal article" date="2020" name="Stud. Mycol.">
        <title>101 Dothideomycetes genomes: a test case for predicting lifestyles and emergence of pathogens.</title>
        <authorList>
            <person name="Haridas S."/>
            <person name="Albert R."/>
            <person name="Binder M."/>
            <person name="Bloem J."/>
            <person name="Labutti K."/>
            <person name="Salamov A."/>
            <person name="Andreopoulos B."/>
            <person name="Baker S."/>
            <person name="Barry K."/>
            <person name="Bills G."/>
            <person name="Bluhm B."/>
            <person name="Cannon C."/>
            <person name="Castanera R."/>
            <person name="Culley D."/>
            <person name="Daum C."/>
            <person name="Ezra D."/>
            <person name="Gonzalez J."/>
            <person name="Henrissat B."/>
            <person name="Kuo A."/>
            <person name="Liang C."/>
            <person name="Lipzen A."/>
            <person name="Lutzoni F."/>
            <person name="Magnuson J."/>
            <person name="Mondo S."/>
            <person name="Nolan M."/>
            <person name="Ohm R."/>
            <person name="Pangilinan J."/>
            <person name="Park H.-J."/>
            <person name="Ramirez L."/>
            <person name="Alfaro M."/>
            <person name="Sun H."/>
            <person name="Tritt A."/>
            <person name="Yoshinaga Y."/>
            <person name="Zwiers L.-H."/>
            <person name="Turgeon B."/>
            <person name="Goodwin S."/>
            <person name="Spatafora J."/>
            <person name="Crous P."/>
            <person name="Grigoriev I."/>
        </authorList>
    </citation>
    <scope>NUCLEOTIDE SEQUENCE</scope>
    <source>
        <strain evidence="15">CBS 101060</strain>
    </source>
</reference>
<name>A0A9P4VPT0_9PEZI</name>
<dbReference type="Gene3D" id="3.40.367.20">
    <property type="match status" value="1"/>
</dbReference>
<dbReference type="GO" id="GO:0005739">
    <property type="term" value="C:mitochondrion"/>
    <property type="evidence" value="ECO:0007669"/>
    <property type="project" value="TreeGrafter"/>
</dbReference>
<dbReference type="InterPro" id="IPR001312">
    <property type="entry name" value="Hexokinase"/>
</dbReference>
<organism evidence="15 16">
    <name type="scientific">Patellaria atrata CBS 101060</name>
    <dbReference type="NCBI Taxonomy" id="1346257"/>
    <lineage>
        <taxon>Eukaryota</taxon>
        <taxon>Fungi</taxon>
        <taxon>Dikarya</taxon>
        <taxon>Ascomycota</taxon>
        <taxon>Pezizomycotina</taxon>
        <taxon>Dothideomycetes</taxon>
        <taxon>Dothideomycetes incertae sedis</taxon>
        <taxon>Patellariales</taxon>
        <taxon>Patellariaceae</taxon>
        <taxon>Patellaria</taxon>
    </lineage>
</organism>
<dbReference type="Gene3D" id="1.10.287.1250">
    <property type="match status" value="1"/>
</dbReference>
<evidence type="ECO:0000256" key="4">
    <source>
        <dbReference type="ARBA" id="ARBA00022679"/>
    </source>
</evidence>
<comment type="catalytic activity">
    <reaction evidence="9">
        <text>a D-hexose + ATP = a D-hexose 6-phosphate + ADP + H(+)</text>
        <dbReference type="Rhea" id="RHEA:22740"/>
        <dbReference type="ChEBI" id="CHEBI:4194"/>
        <dbReference type="ChEBI" id="CHEBI:15378"/>
        <dbReference type="ChEBI" id="CHEBI:30616"/>
        <dbReference type="ChEBI" id="CHEBI:229467"/>
        <dbReference type="ChEBI" id="CHEBI:456216"/>
        <dbReference type="EC" id="2.7.1.1"/>
    </reaction>
    <physiologicalReaction direction="left-to-right" evidence="9">
        <dbReference type="Rhea" id="RHEA:22741"/>
    </physiologicalReaction>
</comment>
<dbReference type="PANTHER" id="PTHR19443:SF16">
    <property type="entry name" value="HEXOKINASE TYPE 1-RELATED"/>
    <property type="match status" value="1"/>
</dbReference>
<feature type="domain" description="Hexokinase N-terminal" evidence="13">
    <location>
        <begin position="15"/>
        <end position="211"/>
    </location>
</feature>
<evidence type="ECO:0000256" key="9">
    <source>
        <dbReference type="ARBA" id="ARBA00044613"/>
    </source>
</evidence>
<dbReference type="PROSITE" id="PS51748">
    <property type="entry name" value="HEXOKINASE_2"/>
    <property type="match status" value="1"/>
</dbReference>
<dbReference type="PRINTS" id="PR00475">
    <property type="entry name" value="HEXOKINASE"/>
</dbReference>
<protein>
    <recommendedName>
        <fullName evidence="12">Phosphotransferase</fullName>
        <ecNumber evidence="12">2.7.1.-</ecNumber>
    </recommendedName>
</protein>
<dbReference type="EMBL" id="MU006091">
    <property type="protein sequence ID" value="KAF2841151.1"/>
    <property type="molecule type" value="Genomic_DNA"/>
</dbReference>
<dbReference type="GO" id="GO:0006013">
    <property type="term" value="P:mannose metabolic process"/>
    <property type="evidence" value="ECO:0007669"/>
    <property type="project" value="TreeGrafter"/>
</dbReference>
<keyword evidence="16" id="KW-1185">Reference proteome</keyword>
<evidence type="ECO:0000259" key="14">
    <source>
        <dbReference type="Pfam" id="PF03727"/>
    </source>
</evidence>
<comment type="caution">
    <text evidence="15">The sequence shown here is derived from an EMBL/GenBank/DDBJ whole genome shotgun (WGS) entry which is preliminary data.</text>
</comment>
<evidence type="ECO:0000256" key="12">
    <source>
        <dbReference type="RuleBase" id="RU362007"/>
    </source>
</evidence>
<dbReference type="EC" id="2.7.1.-" evidence="12"/>
<comment type="catalytic activity">
    <reaction evidence="11">
        <text>D-glucose + ATP = D-glucose 6-phosphate + ADP + H(+)</text>
        <dbReference type="Rhea" id="RHEA:17825"/>
        <dbReference type="ChEBI" id="CHEBI:4167"/>
        <dbReference type="ChEBI" id="CHEBI:15378"/>
        <dbReference type="ChEBI" id="CHEBI:30616"/>
        <dbReference type="ChEBI" id="CHEBI:61548"/>
        <dbReference type="ChEBI" id="CHEBI:456216"/>
        <dbReference type="EC" id="2.7.1.1"/>
    </reaction>
    <physiologicalReaction direction="left-to-right" evidence="11">
        <dbReference type="Rhea" id="RHEA:17826"/>
    </physiologicalReaction>
</comment>
<evidence type="ECO:0000313" key="16">
    <source>
        <dbReference type="Proteomes" id="UP000799429"/>
    </source>
</evidence>
<feature type="domain" description="Hexokinase C-terminal" evidence="14">
    <location>
        <begin position="218"/>
        <end position="457"/>
    </location>
</feature>
<keyword evidence="6 12" id="KW-0418">Kinase</keyword>
<comment type="catalytic activity">
    <reaction evidence="10">
        <text>D-fructose + ATP = D-fructose 6-phosphate + ADP + H(+)</text>
        <dbReference type="Rhea" id="RHEA:16125"/>
        <dbReference type="ChEBI" id="CHEBI:15378"/>
        <dbReference type="ChEBI" id="CHEBI:30616"/>
        <dbReference type="ChEBI" id="CHEBI:37721"/>
        <dbReference type="ChEBI" id="CHEBI:61527"/>
        <dbReference type="ChEBI" id="CHEBI:456216"/>
        <dbReference type="EC" id="2.7.1.1"/>
    </reaction>
    <physiologicalReaction direction="left-to-right" evidence="10">
        <dbReference type="Rhea" id="RHEA:16126"/>
    </physiologicalReaction>
</comment>
<keyword evidence="8 12" id="KW-0324">Glycolysis</keyword>
<dbReference type="GO" id="GO:0019158">
    <property type="term" value="F:mannokinase activity"/>
    <property type="evidence" value="ECO:0007669"/>
    <property type="project" value="TreeGrafter"/>
</dbReference>
<evidence type="ECO:0000256" key="1">
    <source>
        <dbReference type="ARBA" id="ARBA00004888"/>
    </source>
</evidence>
<sequence length="463" mass="51339">MAAGNKYSSNELEREIKELEQLFWVSGKKLQQITLRFIEELEEGLAANGKTIPMNITWVEGFPTGNETGTYLTLDLGGTNLRVCKVTLSGKGQHSLTQKEYQLPDELKKSSAYDLWSYIADSLRKFIDEHPFSGHHERNPIPLGFTFSYPATQHSIDHGILQTWTKGLEISGVEGEDVARQLRDAMTERDLPIRLVALANDTVGALMASAYADPNTIIGAIFGTGCNGAYMENVKSIRKIQDKHHEYDQDAKMAINCEYGAFDNELRVLPRTKYDSIVDEQSPKPGEQAFEKMSAGLYLGEIFRLVVRDLHTRGLLFKDQNARCLDEGYSIDTAFLSKIEDDDGQAFAQAVTELEELLGLSISENESGYLRRLAEMINTRGARLCVCGVAAICKKQGIKEGHVAADGGVVKRSPKFKARWDQAIREVLELESEEDTPIRLTSAEDGSGVGLTIITAMTMGKGK</sequence>
<dbReference type="FunFam" id="3.40.367.20:FF:000004">
    <property type="entry name" value="Phosphotransferase"/>
    <property type="match status" value="1"/>
</dbReference>
<dbReference type="InterPro" id="IPR043129">
    <property type="entry name" value="ATPase_NBD"/>
</dbReference>
<dbReference type="FunFam" id="3.30.420.40:FF:000805">
    <property type="entry name" value="Hexokinase-2"/>
    <property type="match status" value="1"/>
</dbReference>
<evidence type="ECO:0000256" key="6">
    <source>
        <dbReference type="ARBA" id="ARBA00022777"/>
    </source>
</evidence>
<comment type="pathway">
    <text evidence="2">Carbohydrate metabolism; hexose metabolism.</text>
</comment>
<dbReference type="GO" id="GO:0005829">
    <property type="term" value="C:cytosol"/>
    <property type="evidence" value="ECO:0007669"/>
    <property type="project" value="TreeGrafter"/>
</dbReference>
<gene>
    <name evidence="15" type="ORF">M501DRAFT_949360</name>
</gene>
<accession>A0A9P4VPT0</accession>
<evidence type="ECO:0000256" key="5">
    <source>
        <dbReference type="ARBA" id="ARBA00022741"/>
    </source>
</evidence>
<dbReference type="InterPro" id="IPR022673">
    <property type="entry name" value="Hexokinase_C"/>
</dbReference>
<evidence type="ECO:0000256" key="10">
    <source>
        <dbReference type="ARBA" id="ARBA00047905"/>
    </source>
</evidence>
<dbReference type="GO" id="GO:0006096">
    <property type="term" value="P:glycolytic process"/>
    <property type="evidence" value="ECO:0007669"/>
    <property type="project" value="UniProtKB-KW"/>
</dbReference>
<dbReference type="Gene3D" id="3.30.420.40">
    <property type="match status" value="1"/>
</dbReference>
<evidence type="ECO:0000256" key="2">
    <source>
        <dbReference type="ARBA" id="ARBA00005028"/>
    </source>
</evidence>
<evidence type="ECO:0000256" key="7">
    <source>
        <dbReference type="ARBA" id="ARBA00022840"/>
    </source>
</evidence>
<dbReference type="PROSITE" id="PS00378">
    <property type="entry name" value="HEXOKINASE_1"/>
    <property type="match status" value="1"/>
</dbReference>
<dbReference type="OrthoDB" id="419537at2759"/>
<comment type="pathway">
    <text evidence="1">Carbohydrate degradation; glycolysis; D-glyceraldehyde 3-phosphate and glycerone phosphate from D-glucose: step 1/4.</text>
</comment>
<dbReference type="Pfam" id="PF00349">
    <property type="entry name" value="Hexokinase_1"/>
    <property type="match status" value="1"/>
</dbReference>
<keyword evidence="4 12" id="KW-0808">Transferase</keyword>
<dbReference type="InterPro" id="IPR019807">
    <property type="entry name" value="Hexokinase_BS"/>
</dbReference>
<keyword evidence="7 12" id="KW-0067">ATP-binding</keyword>
<dbReference type="GO" id="GO:0008865">
    <property type="term" value="F:fructokinase activity"/>
    <property type="evidence" value="ECO:0007669"/>
    <property type="project" value="TreeGrafter"/>
</dbReference>
<evidence type="ECO:0000259" key="13">
    <source>
        <dbReference type="Pfam" id="PF00349"/>
    </source>
</evidence>
<dbReference type="SUPFAM" id="SSF53067">
    <property type="entry name" value="Actin-like ATPase domain"/>
    <property type="match status" value="2"/>
</dbReference>
<dbReference type="GO" id="GO:0005524">
    <property type="term" value="F:ATP binding"/>
    <property type="evidence" value="ECO:0007669"/>
    <property type="project" value="UniProtKB-UniRule"/>
</dbReference>
<dbReference type="GO" id="GO:0006006">
    <property type="term" value="P:glucose metabolic process"/>
    <property type="evidence" value="ECO:0007669"/>
    <property type="project" value="TreeGrafter"/>
</dbReference>
<comment type="similarity">
    <text evidence="3 12">Belongs to the hexokinase family.</text>
</comment>
<evidence type="ECO:0000313" key="15">
    <source>
        <dbReference type="EMBL" id="KAF2841151.1"/>
    </source>
</evidence>
<evidence type="ECO:0000256" key="3">
    <source>
        <dbReference type="ARBA" id="ARBA00009225"/>
    </source>
</evidence>
<dbReference type="InterPro" id="IPR022672">
    <property type="entry name" value="Hexokinase_N"/>
</dbReference>